<dbReference type="AlphaFoldDB" id="A0A316V529"/>
<dbReference type="PROSITE" id="PS51212">
    <property type="entry name" value="WSC"/>
    <property type="match status" value="3"/>
</dbReference>
<dbReference type="EMBL" id="KZ819605">
    <property type="protein sequence ID" value="PWN32679.1"/>
    <property type="molecule type" value="Genomic_DNA"/>
</dbReference>
<dbReference type="PANTHER" id="PTHR24269">
    <property type="entry name" value="KREMEN PROTEIN"/>
    <property type="match status" value="1"/>
</dbReference>
<feature type="region of interest" description="Disordered" evidence="7">
    <location>
        <begin position="244"/>
        <end position="263"/>
    </location>
</feature>
<keyword evidence="2" id="KW-0812">Transmembrane</keyword>
<sequence length="359" mass="37335">MFRSTSLFVFVSSVILVVQAQTYQPTGPNAGNWKLLGCANDLYPNARALNAAYSESPNGQSTSISSCLAYCDSQGAYLTGIEYGYQCYCGPTLDNGSKIKVDASALSPSNNGGCSTPCKGDSSQNCGGPNALLVFQNTQHAAPSVKQLSGQTYKGCYGDSTNNRLLPYVYQGNSNPSMTPELCASGCTSRGYDLSGTEYRYQCFCGQSSSVNLGNALSAQSCESTCTGDSTSFCGGPGTLTVYQRQGSAPPPTSNKPKQSVTSGSKTYNYQGCFADGSSRSLTGATFSDPAMTAEKCVAFCAGQSGNGGRYAGLEYSTECYCGSSPKNKNTASNCNMACAGDDTETCGGGYALTLYKVA</sequence>
<name>A0A316V529_9BASI</name>
<feature type="domain" description="WSC" evidence="9">
    <location>
        <begin position="267"/>
        <end position="359"/>
    </location>
</feature>
<proteinExistence type="predicted"/>
<dbReference type="InParanoid" id="A0A316V529"/>
<feature type="signal peptide" evidence="8">
    <location>
        <begin position="1"/>
        <end position="20"/>
    </location>
</feature>
<evidence type="ECO:0000256" key="7">
    <source>
        <dbReference type="SAM" id="MobiDB-lite"/>
    </source>
</evidence>
<evidence type="ECO:0000313" key="11">
    <source>
        <dbReference type="Proteomes" id="UP000245771"/>
    </source>
</evidence>
<keyword evidence="11" id="KW-1185">Reference proteome</keyword>
<evidence type="ECO:0000256" key="2">
    <source>
        <dbReference type="ARBA" id="ARBA00022692"/>
    </source>
</evidence>
<keyword evidence="6" id="KW-0325">Glycoprotein</keyword>
<organism evidence="10 11">
    <name type="scientific">Meira miltonrushii</name>
    <dbReference type="NCBI Taxonomy" id="1280837"/>
    <lineage>
        <taxon>Eukaryota</taxon>
        <taxon>Fungi</taxon>
        <taxon>Dikarya</taxon>
        <taxon>Basidiomycota</taxon>
        <taxon>Ustilaginomycotina</taxon>
        <taxon>Exobasidiomycetes</taxon>
        <taxon>Exobasidiales</taxon>
        <taxon>Brachybasidiaceae</taxon>
        <taxon>Meira</taxon>
    </lineage>
</organism>
<dbReference type="GO" id="GO:0005886">
    <property type="term" value="C:plasma membrane"/>
    <property type="evidence" value="ECO:0007669"/>
    <property type="project" value="TreeGrafter"/>
</dbReference>
<feature type="domain" description="WSC" evidence="9">
    <location>
        <begin position="32"/>
        <end position="138"/>
    </location>
</feature>
<dbReference type="InterPro" id="IPR002889">
    <property type="entry name" value="WSC_carb-bd"/>
</dbReference>
<feature type="chain" id="PRO_5016395569" evidence="8">
    <location>
        <begin position="21"/>
        <end position="359"/>
    </location>
</feature>
<accession>A0A316V529</accession>
<evidence type="ECO:0000256" key="1">
    <source>
        <dbReference type="ARBA" id="ARBA00004167"/>
    </source>
</evidence>
<evidence type="ECO:0000259" key="9">
    <source>
        <dbReference type="PROSITE" id="PS51212"/>
    </source>
</evidence>
<evidence type="ECO:0000313" key="10">
    <source>
        <dbReference type="EMBL" id="PWN32679.1"/>
    </source>
</evidence>
<dbReference type="PANTHER" id="PTHR24269:SF16">
    <property type="entry name" value="PROTEIN SLG1"/>
    <property type="match status" value="1"/>
</dbReference>
<evidence type="ECO:0000256" key="3">
    <source>
        <dbReference type="ARBA" id="ARBA00022729"/>
    </source>
</evidence>
<dbReference type="Proteomes" id="UP000245771">
    <property type="component" value="Unassembled WGS sequence"/>
</dbReference>
<dbReference type="OrthoDB" id="5985073at2759"/>
<evidence type="ECO:0000256" key="8">
    <source>
        <dbReference type="SAM" id="SignalP"/>
    </source>
</evidence>
<gene>
    <name evidence="10" type="ORF">FA14DRAFT_157386</name>
</gene>
<reference evidence="10 11" key="1">
    <citation type="journal article" date="2018" name="Mol. Biol. Evol.">
        <title>Broad Genomic Sampling Reveals a Smut Pathogenic Ancestry of the Fungal Clade Ustilaginomycotina.</title>
        <authorList>
            <person name="Kijpornyongpan T."/>
            <person name="Mondo S.J."/>
            <person name="Barry K."/>
            <person name="Sandor L."/>
            <person name="Lee J."/>
            <person name="Lipzen A."/>
            <person name="Pangilinan J."/>
            <person name="LaButti K."/>
            <person name="Hainaut M."/>
            <person name="Henrissat B."/>
            <person name="Grigoriev I.V."/>
            <person name="Spatafora J.W."/>
            <person name="Aime M.C."/>
        </authorList>
    </citation>
    <scope>NUCLEOTIDE SEQUENCE [LARGE SCALE GENOMIC DNA]</scope>
    <source>
        <strain evidence="10 11">MCA 3882</strain>
    </source>
</reference>
<dbReference type="GeneID" id="37019675"/>
<dbReference type="STRING" id="1280837.A0A316V529"/>
<dbReference type="InterPro" id="IPR051836">
    <property type="entry name" value="Kremen_rcpt"/>
</dbReference>
<keyword evidence="5" id="KW-0472">Membrane</keyword>
<keyword evidence="4" id="KW-1133">Transmembrane helix</keyword>
<evidence type="ECO:0000256" key="6">
    <source>
        <dbReference type="ARBA" id="ARBA00023180"/>
    </source>
</evidence>
<evidence type="ECO:0000256" key="5">
    <source>
        <dbReference type="ARBA" id="ARBA00023136"/>
    </source>
</evidence>
<comment type="subcellular location">
    <subcellularLocation>
        <location evidence="1">Membrane</location>
        <topology evidence="1">Single-pass membrane protein</topology>
    </subcellularLocation>
</comment>
<dbReference type="RefSeq" id="XP_025352981.1">
    <property type="nucleotide sequence ID" value="XM_025497894.1"/>
</dbReference>
<dbReference type="SMART" id="SM00321">
    <property type="entry name" value="WSC"/>
    <property type="match status" value="3"/>
</dbReference>
<dbReference type="Pfam" id="PF01822">
    <property type="entry name" value="WSC"/>
    <property type="match status" value="3"/>
</dbReference>
<evidence type="ECO:0000256" key="4">
    <source>
        <dbReference type="ARBA" id="ARBA00022989"/>
    </source>
</evidence>
<feature type="domain" description="WSC" evidence="9">
    <location>
        <begin position="150"/>
        <end position="246"/>
    </location>
</feature>
<protein>
    <submittedName>
        <fullName evidence="10">WSC-domain-containing protein</fullName>
    </submittedName>
</protein>
<keyword evidence="3 8" id="KW-0732">Signal</keyword>